<evidence type="ECO:0000313" key="11">
    <source>
        <dbReference type="Proteomes" id="UP001174909"/>
    </source>
</evidence>
<evidence type="ECO:0000256" key="1">
    <source>
        <dbReference type="ARBA" id="ARBA00004173"/>
    </source>
</evidence>
<dbReference type="EMBL" id="CASHTH010002848">
    <property type="protein sequence ID" value="CAI8036137.1"/>
    <property type="molecule type" value="Genomic_DNA"/>
</dbReference>
<evidence type="ECO:0000256" key="4">
    <source>
        <dbReference type="ARBA" id="ARBA00023128"/>
    </source>
</evidence>
<gene>
    <name evidence="10" type="ORF">GBAR_LOCUS20277</name>
</gene>
<evidence type="ECO:0000259" key="9">
    <source>
        <dbReference type="SMART" id="SM00978"/>
    </source>
</evidence>
<keyword evidence="3 10" id="KW-0689">Ribosomal protein</keyword>
<protein>
    <recommendedName>
        <fullName evidence="7">Large ribosomal subunit protein mL45</fullName>
    </recommendedName>
    <alternativeName>
        <fullName evidence="8">39S ribosomal protein L45, mitochondrial</fullName>
    </alternativeName>
</protein>
<evidence type="ECO:0000256" key="3">
    <source>
        <dbReference type="ARBA" id="ARBA00022980"/>
    </source>
</evidence>
<evidence type="ECO:0000256" key="8">
    <source>
        <dbReference type="ARBA" id="ARBA00043031"/>
    </source>
</evidence>
<dbReference type="Pfam" id="PF04280">
    <property type="entry name" value="Tim44"/>
    <property type="match status" value="1"/>
</dbReference>
<keyword evidence="5" id="KW-0687">Ribonucleoprotein</keyword>
<evidence type="ECO:0000256" key="6">
    <source>
        <dbReference type="ARBA" id="ARBA00038073"/>
    </source>
</evidence>
<dbReference type="GO" id="GO:0005739">
    <property type="term" value="C:mitochondrion"/>
    <property type="evidence" value="ECO:0007669"/>
    <property type="project" value="UniProtKB-SubCell"/>
</dbReference>
<dbReference type="InterPro" id="IPR051975">
    <property type="entry name" value="mtLSU_mL45"/>
</dbReference>
<name>A0AA35SVE1_GEOBA</name>
<dbReference type="Gene3D" id="3.10.450.240">
    <property type="match status" value="1"/>
</dbReference>
<dbReference type="Proteomes" id="UP001174909">
    <property type="component" value="Unassembled WGS sequence"/>
</dbReference>
<proteinExistence type="inferred from homology"/>
<reference evidence="10" key="1">
    <citation type="submission" date="2023-03" db="EMBL/GenBank/DDBJ databases">
        <authorList>
            <person name="Steffen K."/>
            <person name="Cardenas P."/>
        </authorList>
    </citation>
    <scope>NUCLEOTIDE SEQUENCE</scope>
</reference>
<comment type="similarity">
    <text evidence="6">Belongs to the mitochondrion-specific ribosomal protein mL45 family.</text>
</comment>
<dbReference type="InterPro" id="IPR032710">
    <property type="entry name" value="NTF2-like_dom_sf"/>
</dbReference>
<dbReference type="AlphaFoldDB" id="A0AA35SVE1"/>
<evidence type="ECO:0000256" key="5">
    <source>
        <dbReference type="ARBA" id="ARBA00023274"/>
    </source>
</evidence>
<keyword evidence="11" id="KW-1185">Reference proteome</keyword>
<dbReference type="SUPFAM" id="SSF54427">
    <property type="entry name" value="NTF2-like"/>
    <property type="match status" value="1"/>
</dbReference>
<evidence type="ECO:0000256" key="2">
    <source>
        <dbReference type="ARBA" id="ARBA00022946"/>
    </source>
</evidence>
<evidence type="ECO:0000313" key="10">
    <source>
        <dbReference type="EMBL" id="CAI8036137.1"/>
    </source>
</evidence>
<dbReference type="GO" id="GO:1990904">
    <property type="term" value="C:ribonucleoprotein complex"/>
    <property type="evidence" value="ECO:0007669"/>
    <property type="project" value="UniProtKB-KW"/>
</dbReference>
<dbReference type="InterPro" id="IPR007379">
    <property type="entry name" value="Tim44-like_dom"/>
</dbReference>
<comment type="subcellular location">
    <subcellularLocation>
        <location evidence="1">Mitochondrion</location>
    </subcellularLocation>
</comment>
<organism evidence="10 11">
    <name type="scientific">Geodia barretti</name>
    <name type="common">Barrett's horny sponge</name>
    <dbReference type="NCBI Taxonomy" id="519541"/>
    <lineage>
        <taxon>Eukaryota</taxon>
        <taxon>Metazoa</taxon>
        <taxon>Porifera</taxon>
        <taxon>Demospongiae</taxon>
        <taxon>Heteroscleromorpha</taxon>
        <taxon>Tetractinellida</taxon>
        <taxon>Astrophorina</taxon>
        <taxon>Geodiidae</taxon>
        <taxon>Geodia</taxon>
    </lineage>
</organism>
<comment type="caution">
    <text evidence="10">The sequence shown here is derived from an EMBL/GenBank/DDBJ whole genome shotgun (WGS) entry which is preliminary data.</text>
</comment>
<feature type="domain" description="Tim44-like" evidence="9">
    <location>
        <begin position="119"/>
        <end position="266"/>
    </location>
</feature>
<evidence type="ECO:0000256" key="7">
    <source>
        <dbReference type="ARBA" id="ARBA00039448"/>
    </source>
</evidence>
<dbReference type="PANTHER" id="PTHR28554:SF1">
    <property type="entry name" value="LARGE RIBOSOMAL SUBUNIT PROTEIN ML45"/>
    <property type="match status" value="1"/>
</dbReference>
<keyword evidence="2" id="KW-0809">Transit peptide</keyword>
<accession>A0AA35SVE1</accession>
<keyword evidence="4" id="KW-0496">Mitochondrion</keyword>
<dbReference type="PANTHER" id="PTHR28554">
    <property type="entry name" value="39S RIBOSOMAL PROTEIN L45, MITOCHONDRIAL"/>
    <property type="match status" value="1"/>
</dbReference>
<dbReference type="SMART" id="SM00978">
    <property type="entry name" value="Tim44"/>
    <property type="match status" value="1"/>
</dbReference>
<sequence length="289" mass="33122">MLSSRLLPGLGRVPGPLQWNQVRGSKQKFGGATRDPFKSLQRKLGREQQRKHAKVPLMSEERSQIRRLAPITTTSLGQLVATYAPFEKFARAPFYTRAWLSQRRKAFTESVGTIYSLAIIRRRLRKMDPFRPVEFAKSAQQQLIDTNAALRDKDKRRLRALLTENAVESLKEEVEHRQFVWKFLEQIERPRVVNAKIIPMESKENYFAQVVVRLHSSQVMVVYNAVGHILRGHPSKPNRVIDYVVMERHLETMGSGLGWRIAGKLPPQIPWKKALPTTSDKPQGALPTA</sequence>
<dbReference type="GO" id="GO:0005840">
    <property type="term" value="C:ribosome"/>
    <property type="evidence" value="ECO:0007669"/>
    <property type="project" value="UniProtKB-KW"/>
</dbReference>